<accession>A0A8S5T7T5</accession>
<name>A0A8S5T7T5_9CAUD</name>
<reference evidence="1" key="1">
    <citation type="journal article" date="2021" name="Proc. Natl. Acad. Sci. U.S.A.">
        <title>A Catalog of Tens of Thousands of Viruses from Human Metagenomes Reveals Hidden Associations with Chronic Diseases.</title>
        <authorList>
            <person name="Tisza M.J."/>
            <person name="Buck C.B."/>
        </authorList>
    </citation>
    <scope>NUCLEOTIDE SEQUENCE</scope>
    <source>
        <strain evidence="1">Cta6i12</strain>
    </source>
</reference>
<dbReference type="EMBL" id="BK032761">
    <property type="protein sequence ID" value="DAF59031.1"/>
    <property type="molecule type" value="Genomic_DNA"/>
</dbReference>
<protein>
    <submittedName>
        <fullName evidence="1">Uncharacterized protein</fullName>
    </submittedName>
</protein>
<sequence>METTVSPFSVTFDGRPVVRAGECLLDALPEHAFPVQFGTSATPIINSPFPRLDAFGNLSMSFSISTVRECDSHMDAWRSFYEWLRDWKTAGKGTLAWADCLGSHEQRFEAVVTDAEPKVTGLYFIVSYNFTLGKPL</sequence>
<organism evidence="1">
    <name type="scientific">Myoviridae sp. cta6i12</name>
    <dbReference type="NCBI Taxonomy" id="2827695"/>
    <lineage>
        <taxon>Viruses</taxon>
        <taxon>Duplodnaviria</taxon>
        <taxon>Heunggongvirae</taxon>
        <taxon>Uroviricota</taxon>
        <taxon>Caudoviricetes</taxon>
    </lineage>
</organism>
<proteinExistence type="predicted"/>
<evidence type="ECO:0000313" key="1">
    <source>
        <dbReference type="EMBL" id="DAF59031.1"/>
    </source>
</evidence>